<feature type="region of interest" description="Disordered" evidence="1">
    <location>
        <begin position="247"/>
        <end position="271"/>
    </location>
</feature>
<dbReference type="Proteomes" id="UP000282582">
    <property type="component" value="Unassembled WGS sequence"/>
</dbReference>
<protein>
    <submittedName>
        <fullName evidence="2">Uncharacterized protein</fullName>
    </submittedName>
</protein>
<accession>A0A3M6YZN9</accession>
<reference evidence="2 3" key="1">
    <citation type="journal article" date="2018" name="BMC Genomics">
        <title>Genomic evidence for intraspecific hybridization in a clonal and extremely halotolerant yeast.</title>
        <authorList>
            <person name="Gostincar C."/>
            <person name="Stajich J.E."/>
            <person name="Zupancic J."/>
            <person name="Zalar P."/>
            <person name="Gunde-Cimerman N."/>
        </authorList>
    </citation>
    <scope>NUCLEOTIDE SEQUENCE [LARGE SCALE GENOMIC DNA]</scope>
    <source>
        <strain evidence="2 3">EXF-6654</strain>
    </source>
</reference>
<evidence type="ECO:0000313" key="3">
    <source>
        <dbReference type="Proteomes" id="UP000282582"/>
    </source>
</evidence>
<dbReference type="EMBL" id="QWIK01000309">
    <property type="protein sequence ID" value="RMY08540.1"/>
    <property type="molecule type" value="Genomic_DNA"/>
</dbReference>
<name>A0A3M6YZN9_HORWE</name>
<evidence type="ECO:0000313" key="2">
    <source>
        <dbReference type="EMBL" id="RMY08540.1"/>
    </source>
</evidence>
<comment type="caution">
    <text evidence="2">The sequence shown here is derived from an EMBL/GenBank/DDBJ whole genome shotgun (WGS) entry which is preliminary data.</text>
</comment>
<dbReference type="VEuPathDB" id="FungiDB:BTJ68_12396"/>
<proteinExistence type="predicted"/>
<evidence type="ECO:0000256" key="1">
    <source>
        <dbReference type="SAM" id="MobiDB-lite"/>
    </source>
</evidence>
<sequence>MPTINCMLHAFPPRTPAVEQVYPASSHAGDKISLDGYTSSCSLLTSSSIRRHAFTTSSAHRGSILFSLNSLSNSRETQHFNKLSRLNRVEHSPPLKLIEQSEVKPYPLPALPPDLSDETASETPAISDTQISDQRASEIGRAVLAQHAKQLRNLQRRKKRQRLAFETERKAWQAERAKYQTQMREAGGLLLVSIAVATGLATWRFWPDSDKKVAGTDSGVLGREMGSEAEQAMHVSTPAFEGVEANPVTSTVSAPPSGIPSPQAPAASSTTEGSWCRGLFWKES</sequence>
<organism evidence="2 3">
    <name type="scientific">Hortaea werneckii</name>
    <name type="common">Black yeast</name>
    <name type="synonym">Cladosporium werneckii</name>
    <dbReference type="NCBI Taxonomy" id="91943"/>
    <lineage>
        <taxon>Eukaryota</taxon>
        <taxon>Fungi</taxon>
        <taxon>Dikarya</taxon>
        <taxon>Ascomycota</taxon>
        <taxon>Pezizomycotina</taxon>
        <taxon>Dothideomycetes</taxon>
        <taxon>Dothideomycetidae</taxon>
        <taxon>Mycosphaerellales</taxon>
        <taxon>Teratosphaeriaceae</taxon>
        <taxon>Hortaea</taxon>
    </lineage>
</organism>
<dbReference type="AlphaFoldDB" id="A0A3M6YZN9"/>
<gene>
    <name evidence="2" type="ORF">D0868_04743</name>
</gene>